<accession>A0A2P2QB81</accession>
<dbReference type="AlphaFoldDB" id="A0A2P2QB81"/>
<sequence>MKEQEKKKNQLCLILNSRFQFHILPTFSTKKIEEKKPQCVPKP</sequence>
<proteinExistence type="predicted"/>
<name>A0A2P2QB81_RHIMU</name>
<evidence type="ECO:0000313" key="1">
    <source>
        <dbReference type="EMBL" id="MBX64215.1"/>
    </source>
</evidence>
<organism evidence="1">
    <name type="scientific">Rhizophora mucronata</name>
    <name type="common">Asiatic mangrove</name>
    <dbReference type="NCBI Taxonomy" id="61149"/>
    <lineage>
        <taxon>Eukaryota</taxon>
        <taxon>Viridiplantae</taxon>
        <taxon>Streptophyta</taxon>
        <taxon>Embryophyta</taxon>
        <taxon>Tracheophyta</taxon>
        <taxon>Spermatophyta</taxon>
        <taxon>Magnoliopsida</taxon>
        <taxon>eudicotyledons</taxon>
        <taxon>Gunneridae</taxon>
        <taxon>Pentapetalae</taxon>
        <taxon>rosids</taxon>
        <taxon>fabids</taxon>
        <taxon>Malpighiales</taxon>
        <taxon>Rhizophoraceae</taxon>
        <taxon>Rhizophora</taxon>
    </lineage>
</organism>
<reference evidence="1" key="1">
    <citation type="submission" date="2018-02" db="EMBL/GenBank/DDBJ databases">
        <title>Rhizophora mucronata_Transcriptome.</title>
        <authorList>
            <person name="Meera S.P."/>
            <person name="Sreeshan A."/>
            <person name="Augustine A."/>
        </authorList>
    </citation>
    <scope>NUCLEOTIDE SEQUENCE</scope>
    <source>
        <tissue evidence="1">Leaf</tissue>
    </source>
</reference>
<dbReference type="EMBL" id="GGEC01083731">
    <property type="protein sequence ID" value="MBX64215.1"/>
    <property type="molecule type" value="Transcribed_RNA"/>
</dbReference>
<protein>
    <submittedName>
        <fullName evidence="1">Uncharacterized protein</fullName>
    </submittedName>
</protein>